<feature type="compositionally biased region" description="Gly residues" evidence="1">
    <location>
        <begin position="54"/>
        <end position="63"/>
    </location>
</feature>
<evidence type="ECO:0000313" key="2">
    <source>
        <dbReference type="EMBL" id="ELW47356.1"/>
    </source>
</evidence>
<dbReference type="EMBL" id="KB321128">
    <property type="protein sequence ID" value="ELW47356.1"/>
    <property type="molecule type" value="Genomic_DNA"/>
</dbReference>
<keyword evidence="3" id="KW-1185">Reference proteome</keyword>
<evidence type="ECO:0000256" key="1">
    <source>
        <dbReference type="SAM" id="MobiDB-lite"/>
    </source>
</evidence>
<feature type="region of interest" description="Disordered" evidence="1">
    <location>
        <begin position="27"/>
        <end position="126"/>
    </location>
</feature>
<reference evidence="3" key="1">
    <citation type="submission" date="2012-07" db="EMBL/GenBank/DDBJ databases">
        <title>Genome of the Chinese tree shrew, a rising model animal genetically related to primates.</title>
        <authorList>
            <person name="Zhang G."/>
            <person name="Fan Y."/>
            <person name="Yao Y."/>
            <person name="Huang Z."/>
        </authorList>
    </citation>
    <scope>NUCLEOTIDE SEQUENCE [LARGE SCALE GENOMIC DNA]</scope>
</reference>
<dbReference type="Proteomes" id="UP000011518">
    <property type="component" value="Unassembled WGS sequence"/>
</dbReference>
<feature type="compositionally biased region" description="Low complexity" evidence="1">
    <location>
        <begin position="27"/>
        <end position="41"/>
    </location>
</feature>
<sequence>MWKGSFEKGELKIDFEGYAEALESLQAQLSSSPQIHGSSQSLLKAHTRSNQSSGAGGAGGRDGACGDSGSSRHPQHCTSPQSWGHSNPQSLSHSSPQSWGHSNPQSWGHSRKRLEGDMGLGTGVDI</sequence>
<accession>L9J9Z7</accession>
<reference evidence="3" key="2">
    <citation type="journal article" date="2013" name="Nat. Commun.">
        <title>Genome of the Chinese tree shrew.</title>
        <authorList>
            <person name="Fan Y."/>
            <person name="Huang Z.Y."/>
            <person name="Cao C.C."/>
            <person name="Chen C.S."/>
            <person name="Chen Y.X."/>
            <person name="Fan D.D."/>
            <person name="He J."/>
            <person name="Hou H.L."/>
            <person name="Hu L."/>
            <person name="Hu X.T."/>
            <person name="Jiang X.T."/>
            <person name="Lai R."/>
            <person name="Lang Y.S."/>
            <person name="Liang B."/>
            <person name="Liao S.G."/>
            <person name="Mu D."/>
            <person name="Ma Y.Y."/>
            <person name="Niu Y.Y."/>
            <person name="Sun X.Q."/>
            <person name="Xia J.Q."/>
            <person name="Xiao J."/>
            <person name="Xiong Z.Q."/>
            <person name="Xu L."/>
            <person name="Yang L."/>
            <person name="Zhang Y."/>
            <person name="Zhao W."/>
            <person name="Zhao X.D."/>
            <person name="Zheng Y.T."/>
            <person name="Zhou J.M."/>
            <person name="Zhu Y.B."/>
            <person name="Zhang G.J."/>
            <person name="Wang J."/>
            <person name="Yao Y.G."/>
        </authorList>
    </citation>
    <scope>NUCLEOTIDE SEQUENCE [LARGE SCALE GENOMIC DNA]</scope>
</reference>
<feature type="compositionally biased region" description="Polar residues" evidence="1">
    <location>
        <begin position="76"/>
        <end position="108"/>
    </location>
</feature>
<name>L9J9Z7_TUPCH</name>
<evidence type="ECO:0000313" key="3">
    <source>
        <dbReference type="Proteomes" id="UP000011518"/>
    </source>
</evidence>
<dbReference type="AlphaFoldDB" id="L9J9Z7"/>
<organism evidence="2 3">
    <name type="scientific">Tupaia chinensis</name>
    <name type="common">Chinese tree shrew</name>
    <name type="synonym">Tupaia belangeri chinensis</name>
    <dbReference type="NCBI Taxonomy" id="246437"/>
    <lineage>
        <taxon>Eukaryota</taxon>
        <taxon>Metazoa</taxon>
        <taxon>Chordata</taxon>
        <taxon>Craniata</taxon>
        <taxon>Vertebrata</taxon>
        <taxon>Euteleostomi</taxon>
        <taxon>Mammalia</taxon>
        <taxon>Eutheria</taxon>
        <taxon>Euarchontoglires</taxon>
        <taxon>Scandentia</taxon>
        <taxon>Tupaiidae</taxon>
        <taxon>Tupaia</taxon>
    </lineage>
</organism>
<dbReference type="InParanoid" id="L9J9Z7"/>
<gene>
    <name evidence="2" type="ORF">TREES_T100021963</name>
</gene>
<proteinExistence type="predicted"/>
<protein>
    <submittedName>
        <fullName evidence="2">Uncharacterized protein</fullName>
    </submittedName>
</protein>